<dbReference type="Proteomes" id="UP000243459">
    <property type="component" value="Chromosome 1"/>
</dbReference>
<dbReference type="AlphaFoldDB" id="A0A5P1FR25"/>
<protein>
    <submittedName>
        <fullName evidence="1">Uncharacterized protein</fullName>
    </submittedName>
</protein>
<name>A0A5P1FR25_ASPOF</name>
<accession>A0A5P1FR25</accession>
<dbReference type="EMBL" id="CM007381">
    <property type="protein sequence ID" value="ONK79161.1"/>
    <property type="molecule type" value="Genomic_DNA"/>
</dbReference>
<proteinExistence type="predicted"/>
<reference evidence="2" key="1">
    <citation type="journal article" date="2017" name="Nat. Commun.">
        <title>The asparagus genome sheds light on the origin and evolution of a young Y chromosome.</title>
        <authorList>
            <person name="Harkess A."/>
            <person name="Zhou J."/>
            <person name="Xu C."/>
            <person name="Bowers J.E."/>
            <person name="Van der Hulst R."/>
            <person name="Ayyampalayam S."/>
            <person name="Mercati F."/>
            <person name="Riccardi P."/>
            <person name="McKain M.R."/>
            <person name="Kakrana A."/>
            <person name="Tang H."/>
            <person name="Ray J."/>
            <person name="Groenendijk J."/>
            <person name="Arikit S."/>
            <person name="Mathioni S.M."/>
            <person name="Nakano M."/>
            <person name="Shan H."/>
            <person name="Telgmann-Rauber A."/>
            <person name="Kanno A."/>
            <person name="Yue Z."/>
            <person name="Chen H."/>
            <person name="Li W."/>
            <person name="Chen Y."/>
            <person name="Xu X."/>
            <person name="Zhang Y."/>
            <person name="Luo S."/>
            <person name="Chen H."/>
            <person name="Gao J."/>
            <person name="Mao Z."/>
            <person name="Pires J.C."/>
            <person name="Luo M."/>
            <person name="Kudrna D."/>
            <person name="Wing R.A."/>
            <person name="Meyers B.C."/>
            <person name="Yi K."/>
            <person name="Kong H."/>
            <person name="Lavrijsen P."/>
            <person name="Sunseri F."/>
            <person name="Falavigna A."/>
            <person name="Ye Y."/>
            <person name="Leebens-Mack J.H."/>
            <person name="Chen G."/>
        </authorList>
    </citation>
    <scope>NUCLEOTIDE SEQUENCE [LARGE SCALE GENOMIC DNA]</scope>
    <source>
        <strain evidence="2">cv. DH0086</strain>
    </source>
</reference>
<evidence type="ECO:0000313" key="2">
    <source>
        <dbReference type="Proteomes" id="UP000243459"/>
    </source>
</evidence>
<dbReference type="Gramene" id="ONK79161">
    <property type="protein sequence ID" value="ONK79161"/>
    <property type="gene ID" value="A4U43_C01F3550"/>
</dbReference>
<keyword evidence="2" id="KW-1185">Reference proteome</keyword>
<evidence type="ECO:0000313" key="1">
    <source>
        <dbReference type="EMBL" id="ONK79161.1"/>
    </source>
</evidence>
<gene>
    <name evidence="1" type="ORF">A4U43_C01F3550</name>
</gene>
<organism evidence="1 2">
    <name type="scientific">Asparagus officinalis</name>
    <name type="common">Garden asparagus</name>
    <dbReference type="NCBI Taxonomy" id="4686"/>
    <lineage>
        <taxon>Eukaryota</taxon>
        <taxon>Viridiplantae</taxon>
        <taxon>Streptophyta</taxon>
        <taxon>Embryophyta</taxon>
        <taxon>Tracheophyta</taxon>
        <taxon>Spermatophyta</taxon>
        <taxon>Magnoliopsida</taxon>
        <taxon>Liliopsida</taxon>
        <taxon>Asparagales</taxon>
        <taxon>Asparagaceae</taxon>
        <taxon>Asparagoideae</taxon>
        <taxon>Asparagus</taxon>
    </lineage>
</organism>
<sequence length="113" mass="12742">MYIFQSRMQVITNSIVTHSSKTVFPLQCKPAYEKYNDATSEIEVLAYTKSCQNSNIYRQAHGTCISLSGHIKVCTQTSGARCIPGLSLNHCNFCDLHQHSFIIKVEAQLNQQE</sequence>